<keyword evidence="3 8" id="KW-1133">Transmembrane helix</keyword>
<dbReference type="InterPro" id="IPR017452">
    <property type="entry name" value="GPCR_Rhodpsn_7TM"/>
</dbReference>
<dbReference type="GO" id="GO:0007204">
    <property type="term" value="P:positive regulation of cytosolic calcium ion concentration"/>
    <property type="evidence" value="ECO:0007669"/>
    <property type="project" value="TreeGrafter"/>
</dbReference>
<evidence type="ECO:0000313" key="10">
    <source>
        <dbReference type="Ensembl" id="ENSCABP00000000676.1"/>
    </source>
</evidence>
<reference evidence="10" key="1">
    <citation type="submission" date="2025-08" db="UniProtKB">
        <authorList>
            <consortium name="Ensembl"/>
        </authorList>
    </citation>
    <scope>IDENTIFICATION</scope>
</reference>
<keyword evidence="11" id="KW-1185">Reference proteome</keyword>
<evidence type="ECO:0000256" key="1">
    <source>
        <dbReference type="ARBA" id="ARBA00004370"/>
    </source>
</evidence>
<reference evidence="10" key="2">
    <citation type="submission" date="2025-09" db="UniProtKB">
        <authorList>
            <consortium name="Ensembl"/>
        </authorList>
    </citation>
    <scope>IDENTIFICATION</scope>
</reference>
<evidence type="ECO:0000256" key="2">
    <source>
        <dbReference type="ARBA" id="ARBA00022692"/>
    </source>
</evidence>
<dbReference type="GO" id="GO:0006955">
    <property type="term" value="P:immune response"/>
    <property type="evidence" value="ECO:0007669"/>
    <property type="project" value="TreeGrafter"/>
</dbReference>
<organism evidence="10 11">
    <name type="scientific">Chelonoidis abingdonii</name>
    <name type="common">Abingdon island giant tortoise</name>
    <name type="synonym">Testudo abingdonii</name>
    <dbReference type="NCBI Taxonomy" id="106734"/>
    <lineage>
        <taxon>Eukaryota</taxon>
        <taxon>Metazoa</taxon>
        <taxon>Chordata</taxon>
        <taxon>Craniata</taxon>
        <taxon>Vertebrata</taxon>
        <taxon>Euteleostomi</taxon>
        <taxon>Archelosauria</taxon>
        <taxon>Testudinata</taxon>
        <taxon>Testudines</taxon>
        <taxon>Cryptodira</taxon>
        <taxon>Durocryptodira</taxon>
        <taxon>Testudinoidea</taxon>
        <taxon>Testudinidae</taxon>
        <taxon>Chelonoidis</taxon>
    </lineage>
</organism>
<evidence type="ECO:0000256" key="8">
    <source>
        <dbReference type="SAM" id="Phobius"/>
    </source>
</evidence>
<dbReference type="InterPro" id="IPR000276">
    <property type="entry name" value="GPCR_Rhodpsn"/>
</dbReference>
<dbReference type="InterPro" id="IPR050119">
    <property type="entry name" value="CCR1-9-like"/>
</dbReference>
<dbReference type="Pfam" id="PF00001">
    <property type="entry name" value="7tm_1"/>
    <property type="match status" value="1"/>
</dbReference>
<keyword evidence="5 8" id="KW-0472">Membrane</keyword>
<dbReference type="Gene3D" id="1.20.1070.10">
    <property type="entry name" value="Rhodopsin 7-helix transmembrane proteins"/>
    <property type="match status" value="1"/>
</dbReference>
<dbReference type="GO" id="GO:0016493">
    <property type="term" value="F:C-C chemokine receptor activity"/>
    <property type="evidence" value="ECO:0007669"/>
    <property type="project" value="TreeGrafter"/>
</dbReference>
<evidence type="ECO:0000313" key="11">
    <source>
        <dbReference type="Proteomes" id="UP000694404"/>
    </source>
</evidence>
<dbReference type="GO" id="GO:0060326">
    <property type="term" value="P:cell chemotaxis"/>
    <property type="evidence" value="ECO:0007669"/>
    <property type="project" value="TreeGrafter"/>
</dbReference>
<evidence type="ECO:0000256" key="6">
    <source>
        <dbReference type="ARBA" id="ARBA00023170"/>
    </source>
</evidence>
<dbReference type="GO" id="GO:0019957">
    <property type="term" value="F:C-C chemokine binding"/>
    <property type="evidence" value="ECO:0007669"/>
    <property type="project" value="TreeGrafter"/>
</dbReference>
<dbReference type="Proteomes" id="UP000694404">
    <property type="component" value="Unplaced"/>
</dbReference>
<keyword evidence="6" id="KW-0675">Receptor</keyword>
<evidence type="ECO:0000256" key="3">
    <source>
        <dbReference type="ARBA" id="ARBA00022989"/>
    </source>
</evidence>
<comment type="subcellular location">
    <subcellularLocation>
        <location evidence="1">Membrane</location>
    </subcellularLocation>
</comment>
<dbReference type="PANTHER" id="PTHR10489">
    <property type="entry name" value="CELL ADHESION MOLECULE"/>
    <property type="match status" value="1"/>
</dbReference>
<dbReference type="PANTHER" id="PTHR10489:SF735">
    <property type="entry name" value="C-C CHEMOKINE RECEPTOR TYPE 10"/>
    <property type="match status" value="1"/>
</dbReference>
<name>A0A8C0FY72_CHEAB</name>
<sequence length="133" mass="14662">MVGCYAAVARTLLAARSFQRHKALRVILALVLVFVALQLPYSLVVLLDTADLLGSRELSCAQSRRKDLALVVTSGLAFTRCCLNPVLYAFVGVRFRKELRLLASDAGCMGRAQDGQRPSPRRRAPLSTWLDMV</sequence>
<feature type="transmembrane region" description="Helical" evidence="8">
    <location>
        <begin position="68"/>
        <end position="91"/>
    </location>
</feature>
<dbReference type="GeneTree" id="ENSGT01030000234667"/>
<evidence type="ECO:0000256" key="4">
    <source>
        <dbReference type="ARBA" id="ARBA00023040"/>
    </source>
</evidence>
<proteinExistence type="predicted"/>
<keyword evidence="2 8" id="KW-0812">Transmembrane</keyword>
<dbReference type="GO" id="GO:0009897">
    <property type="term" value="C:external side of plasma membrane"/>
    <property type="evidence" value="ECO:0007669"/>
    <property type="project" value="TreeGrafter"/>
</dbReference>
<dbReference type="SUPFAM" id="SSF81321">
    <property type="entry name" value="Family A G protein-coupled receptor-like"/>
    <property type="match status" value="1"/>
</dbReference>
<keyword evidence="7" id="KW-0807">Transducer</keyword>
<keyword evidence="4" id="KW-0297">G-protein coupled receptor</keyword>
<dbReference type="GO" id="GO:0019722">
    <property type="term" value="P:calcium-mediated signaling"/>
    <property type="evidence" value="ECO:0007669"/>
    <property type="project" value="TreeGrafter"/>
</dbReference>
<evidence type="ECO:0000256" key="5">
    <source>
        <dbReference type="ARBA" id="ARBA00023136"/>
    </source>
</evidence>
<evidence type="ECO:0000256" key="7">
    <source>
        <dbReference type="ARBA" id="ARBA00023224"/>
    </source>
</evidence>
<evidence type="ECO:0000259" key="9">
    <source>
        <dbReference type="PROSITE" id="PS50262"/>
    </source>
</evidence>
<dbReference type="PROSITE" id="PS50262">
    <property type="entry name" value="G_PROTEIN_RECEP_F1_2"/>
    <property type="match status" value="1"/>
</dbReference>
<dbReference type="OMA" id="LCESHTH"/>
<dbReference type="AlphaFoldDB" id="A0A8C0FY72"/>
<feature type="domain" description="G-protein coupled receptors family 1 profile" evidence="9">
    <location>
        <begin position="1"/>
        <end position="88"/>
    </location>
</feature>
<feature type="transmembrane region" description="Helical" evidence="8">
    <location>
        <begin position="26"/>
        <end position="48"/>
    </location>
</feature>
<accession>A0A8C0FY72</accession>
<dbReference type="PRINTS" id="PR00237">
    <property type="entry name" value="GPCRRHODOPSN"/>
</dbReference>
<dbReference type="Ensembl" id="ENSCABT00000000736.1">
    <property type="protein sequence ID" value="ENSCABP00000000676.1"/>
    <property type="gene ID" value="ENSCABG00000000610.1"/>
</dbReference>
<protein>
    <recommendedName>
        <fullName evidence="9">G-protein coupled receptors family 1 profile domain-containing protein</fullName>
    </recommendedName>
</protein>